<protein>
    <submittedName>
        <fullName evidence="7">YkvA family protein</fullName>
    </submittedName>
</protein>
<evidence type="ECO:0000256" key="3">
    <source>
        <dbReference type="ARBA" id="ARBA00022989"/>
    </source>
</evidence>
<dbReference type="Proteomes" id="UP001589609">
    <property type="component" value="Unassembled WGS sequence"/>
</dbReference>
<evidence type="ECO:0000259" key="6">
    <source>
        <dbReference type="Pfam" id="PF06803"/>
    </source>
</evidence>
<evidence type="ECO:0000313" key="7">
    <source>
        <dbReference type="EMBL" id="MFB9761038.1"/>
    </source>
</evidence>
<dbReference type="RefSeq" id="WP_379951289.1">
    <property type="nucleotide sequence ID" value="NZ_JBHMAF010000187.1"/>
</dbReference>
<evidence type="ECO:0000256" key="1">
    <source>
        <dbReference type="ARBA" id="ARBA00004127"/>
    </source>
</evidence>
<sequence length="92" mass="10855">MKKLWGRMRLLLRVRRFVPFLKEFFLSSEVSVRKKVLSVVIIVGYWLLPFDIVPDFLSFFGLIDDAAIFMLVLRQIVKMAPASMRERYEISA</sequence>
<evidence type="ECO:0000256" key="5">
    <source>
        <dbReference type="SAM" id="Phobius"/>
    </source>
</evidence>
<keyword evidence="3 5" id="KW-1133">Transmembrane helix</keyword>
<evidence type="ECO:0000313" key="8">
    <source>
        <dbReference type="Proteomes" id="UP001589609"/>
    </source>
</evidence>
<feature type="transmembrane region" description="Helical" evidence="5">
    <location>
        <begin position="36"/>
        <end position="53"/>
    </location>
</feature>
<comment type="caution">
    <text evidence="7">The sequence shown here is derived from an EMBL/GenBank/DDBJ whole genome shotgun (WGS) entry which is preliminary data.</text>
</comment>
<keyword evidence="2 5" id="KW-0812">Transmembrane</keyword>
<dbReference type="InterPro" id="IPR016941">
    <property type="entry name" value="UCP029962"/>
</dbReference>
<comment type="subcellular location">
    <subcellularLocation>
        <location evidence="1">Endomembrane system</location>
        <topology evidence="1">Multi-pass membrane protein</topology>
    </subcellularLocation>
</comment>
<keyword evidence="4 5" id="KW-0472">Membrane</keyword>
<gene>
    <name evidence="7" type="ORF">ACFFMS_22560</name>
</gene>
<dbReference type="Pfam" id="PF06803">
    <property type="entry name" value="DUF1232"/>
    <property type="match status" value="1"/>
</dbReference>
<accession>A0ABV5WKU4</accession>
<evidence type="ECO:0000256" key="2">
    <source>
        <dbReference type="ARBA" id="ARBA00022692"/>
    </source>
</evidence>
<feature type="domain" description="DUF1232" evidence="6">
    <location>
        <begin position="37"/>
        <end position="71"/>
    </location>
</feature>
<proteinExistence type="predicted"/>
<dbReference type="PIRSF" id="PIRSF029962">
    <property type="entry name" value="UCP029962"/>
    <property type="match status" value="1"/>
</dbReference>
<reference evidence="7 8" key="1">
    <citation type="submission" date="2024-09" db="EMBL/GenBank/DDBJ databases">
        <authorList>
            <person name="Sun Q."/>
            <person name="Mori K."/>
        </authorList>
    </citation>
    <scope>NUCLEOTIDE SEQUENCE [LARGE SCALE GENOMIC DNA]</scope>
    <source>
        <strain evidence="7 8">JCM 11201</strain>
    </source>
</reference>
<organism evidence="7 8">
    <name type="scientific">Ectobacillus funiculus</name>
    <dbReference type="NCBI Taxonomy" id="137993"/>
    <lineage>
        <taxon>Bacteria</taxon>
        <taxon>Bacillati</taxon>
        <taxon>Bacillota</taxon>
        <taxon>Bacilli</taxon>
        <taxon>Bacillales</taxon>
        <taxon>Bacillaceae</taxon>
        <taxon>Ectobacillus</taxon>
    </lineage>
</organism>
<evidence type="ECO:0000256" key="4">
    <source>
        <dbReference type="ARBA" id="ARBA00023136"/>
    </source>
</evidence>
<keyword evidence="8" id="KW-1185">Reference proteome</keyword>
<dbReference type="EMBL" id="JBHMAF010000187">
    <property type="protein sequence ID" value="MFB9761038.1"/>
    <property type="molecule type" value="Genomic_DNA"/>
</dbReference>
<name>A0ABV5WKU4_9BACI</name>
<dbReference type="InterPro" id="IPR010652">
    <property type="entry name" value="DUF1232"/>
</dbReference>